<comment type="caution">
    <text evidence="1">The sequence shown here is derived from an EMBL/GenBank/DDBJ whole genome shotgun (WGS) entry which is preliminary data.</text>
</comment>
<evidence type="ECO:0008006" key="3">
    <source>
        <dbReference type="Google" id="ProtNLM"/>
    </source>
</evidence>
<dbReference type="SUPFAM" id="SSF51182">
    <property type="entry name" value="RmlC-like cupins"/>
    <property type="match status" value="1"/>
</dbReference>
<keyword evidence="2" id="KW-1185">Reference proteome</keyword>
<accession>A0A7J9SMW7</accession>
<protein>
    <recommendedName>
        <fullName evidence="3">Cupin domain-containing protein</fullName>
    </recommendedName>
</protein>
<reference evidence="1 2" key="1">
    <citation type="submission" date="2020-08" db="EMBL/GenBank/DDBJ databases">
        <authorList>
            <person name="Seo M.-J."/>
        </authorList>
    </citation>
    <scope>NUCLEOTIDE SEQUENCE [LARGE SCALE GENOMIC DNA]</scope>
    <source>
        <strain evidence="1 2">MBLA0160</strain>
    </source>
</reference>
<name>A0A7J9SMW7_9EURY</name>
<gene>
    <name evidence="1" type="ORF">H5V44_16920</name>
</gene>
<dbReference type="EMBL" id="JACKXD010000009">
    <property type="protein sequence ID" value="MBB6647942.1"/>
    <property type="molecule type" value="Genomic_DNA"/>
</dbReference>
<organism evidence="1 2">
    <name type="scientific">Halobellus ruber</name>
    <dbReference type="NCBI Taxonomy" id="2761102"/>
    <lineage>
        <taxon>Archaea</taxon>
        <taxon>Methanobacteriati</taxon>
        <taxon>Methanobacteriota</taxon>
        <taxon>Stenosarchaea group</taxon>
        <taxon>Halobacteria</taxon>
        <taxon>Halobacteriales</taxon>
        <taxon>Haloferacaceae</taxon>
        <taxon>Halobellus</taxon>
    </lineage>
</organism>
<proteinExistence type="predicted"/>
<evidence type="ECO:0000313" key="1">
    <source>
        <dbReference type="EMBL" id="MBB6647942.1"/>
    </source>
</evidence>
<dbReference type="Proteomes" id="UP000546257">
    <property type="component" value="Unassembled WGS sequence"/>
</dbReference>
<dbReference type="InterPro" id="IPR011051">
    <property type="entry name" value="RmlC_Cupin_sf"/>
</dbReference>
<dbReference type="Gene3D" id="2.60.120.10">
    <property type="entry name" value="Jelly Rolls"/>
    <property type="match status" value="1"/>
</dbReference>
<evidence type="ECO:0000313" key="2">
    <source>
        <dbReference type="Proteomes" id="UP000546257"/>
    </source>
</evidence>
<sequence>MADSFSVVDPSKVETESFNTCETAVRKLTDPLGATELRVNQVLVQPGEVTTPHTHAADGDAPGQEEVFVATTDGQIAIEGTVHDVPAGNVVRVHPDVERNLLNRTDDATHVWLAFGAPPVGTVEDFGGYVLSDGDA</sequence>
<dbReference type="AlphaFoldDB" id="A0A7J9SMW7"/>
<dbReference type="RefSeq" id="WP_185194315.1">
    <property type="nucleotide sequence ID" value="NZ_JACKXD010000009.1"/>
</dbReference>
<dbReference type="InterPro" id="IPR014710">
    <property type="entry name" value="RmlC-like_jellyroll"/>
</dbReference>